<comment type="caution">
    <text evidence="1">The sequence shown here is derived from an EMBL/GenBank/DDBJ whole genome shotgun (WGS) entry which is preliminary data.</text>
</comment>
<name>A0ACB8XMZ4_ARCLA</name>
<proteinExistence type="predicted"/>
<reference evidence="2" key="1">
    <citation type="journal article" date="2022" name="Mol. Ecol. Resour.">
        <title>The genomes of chicory, endive, great burdock and yacon provide insights into Asteraceae palaeo-polyploidization history and plant inulin production.</title>
        <authorList>
            <person name="Fan W."/>
            <person name="Wang S."/>
            <person name="Wang H."/>
            <person name="Wang A."/>
            <person name="Jiang F."/>
            <person name="Liu H."/>
            <person name="Zhao H."/>
            <person name="Xu D."/>
            <person name="Zhang Y."/>
        </authorList>
    </citation>
    <scope>NUCLEOTIDE SEQUENCE [LARGE SCALE GENOMIC DNA]</scope>
    <source>
        <strain evidence="2">cv. Niubang</strain>
    </source>
</reference>
<organism evidence="1 2">
    <name type="scientific">Arctium lappa</name>
    <name type="common">Greater burdock</name>
    <name type="synonym">Lappa major</name>
    <dbReference type="NCBI Taxonomy" id="4217"/>
    <lineage>
        <taxon>Eukaryota</taxon>
        <taxon>Viridiplantae</taxon>
        <taxon>Streptophyta</taxon>
        <taxon>Embryophyta</taxon>
        <taxon>Tracheophyta</taxon>
        <taxon>Spermatophyta</taxon>
        <taxon>Magnoliopsida</taxon>
        <taxon>eudicotyledons</taxon>
        <taxon>Gunneridae</taxon>
        <taxon>Pentapetalae</taxon>
        <taxon>asterids</taxon>
        <taxon>campanulids</taxon>
        <taxon>Asterales</taxon>
        <taxon>Asteraceae</taxon>
        <taxon>Carduoideae</taxon>
        <taxon>Cardueae</taxon>
        <taxon>Arctiinae</taxon>
        <taxon>Arctium</taxon>
    </lineage>
</organism>
<reference evidence="1 2" key="2">
    <citation type="journal article" date="2022" name="Mol. Ecol. Resour.">
        <title>The genomes of chicory, endive, great burdock and yacon provide insights into Asteraceae paleo-polyploidization history and plant inulin production.</title>
        <authorList>
            <person name="Fan W."/>
            <person name="Wang S."/>
            <person name="Wang H."/>
            <person name="Wang A."/>
            <person name="Jiang F."/>
            <person name="Liu H."/>
            <person name="Zhao H."/>
            <person name="Xu D."/>
            <person name="Zhang Y."/>
        </authorList>
    </citation>
    <scope>NUCLEOTIDE SEQUENCE [LARGE SCALE GENOMIC DNA]</scope>
    <source>
        <strain evidence="2">cv. Niubang</strain>
    </source>
</reference>
<evidence type="ECO:0000313" key="1">
    <source>
        <dbReference type="EMBL" id="KAI3669448.1"/>
    </source>
</evidence>
<dbReference type="EMBL" id="CM042062">
    <property type="protein sequence ID" value="KAI3669448.1"/>
    <property type="molecule type" value="Genomic_DNA"/>
</dbReference>
<sequence>MSLSRSPNPYFFPEFGRRRLSLGLSSYQDALGPHPRPASLLKIRTRVSSGLHSGAMSWTWALPTSPGNRLLPLDLACSMLFAIRCIRGENEVIEEEDDIVFINGVVEGGIGSGSSCRHMEGGLKWMVGRLNRRDRY</sequence>
<gene>
    <name evidence="1" type="ORF">L6452_40683</name>
</gene>
<dbReference type="Proteomes" id="UP001055879">
    <property type="component" value="Linkage Group LG16"/>
</dbReference>
<accession>A0ACB8XMZ4</accession>
<keyword evidence="2" id="KW-1185">Reference proteome</keyword>
<protein>
    <submittedName>
        <fullName evidence="1">Uncharacterized protein</fullName>
    </submittedName>
</protein>
<evidence type="ECO:0000313" key="2">
    <source>
        <dbReference type="Proteomes" id="UP001055879"/>
    </source>
</evidence>